<dbReference type="GO" id="GO:0005085">
    <property type="term" value="F:guanyl-nucleotide exchange factor activity"/>
    <property type="evidence" value="ECO:0007669"/>
    <property type="project" value="UniProtKB-KW"/>
</dbReference>
<dbReference type="VEuPathDB" id="VectorBase:ACUA015762"/>
<dbReference type="EnsemblMetazoa" id="ACUA015762-RA">
    <property type="protein sequence ID" value="ACUA015762-PA"/>
    <property type="gene ID" value="ACUA015762"/>
</dbReference>
<dbReference type="InterPro" id="IPR036964">
    <property type="entry name" value="RASGEF_cat_dom_sf"/>
</dbReference>
<dbReference type="InterPro" id="IPR019804">
    <property type="entry name" value="Ras_G-nucl-exch_fac_CS"/>
</dbReference>
<dbReference type="InterPro" id="IPR001895">
    <property type="entry name" value="RASGEF_cat_dom"/>
</dbReference>
<organism evidence="4 5">
    <name type="scientific">Anopheles culicifacies</name>
    <dbReference type="NCBI Taxonomy" id="139723"/>
    <lineage>
        <taxon>Eukaryota</taxon>
        <taxon>Metazoa</taxon>
        <taxon>Ecdysozoa</taxon>
        <taxon>Arthropoda</taxon>
        <taxon>Hexapoda</taxon>
        <taxon>Insecta</taxon>
        <taxon>Pterygota</taxon>
        <taxon>Neoptera</taxon>
        <taxon>Endopterygota</taxon>
        <taxon>Diptera</taxon>
        <taxon>Nematocera</taxon>
        <taxon>Culicoidea</taxon>
        <taxon>Culicidae</taxon>
        <taxon>Anophelinae</taxon>
        <taxon>Anopheles</taxon>
        <taxon>culicifacies species complex</taxon>
    </lineage>
</organism>
<name>A0A182MDQ8_9DIPT</name>
<dbReference type="InterPro" id="IPR008937">
    <property type="entry name" value="Ras-like_GEF"/>
</dbReference>
<feature type="domain" description="Ras-GEF" evidence="3">
    <location>
        <begin position="1"/>
        <end position="157"/>
    </location>
</feature>
<sequence>MPPSGGHGTHLIAERLFAVLDVRHVCMDVVAGQYTQVMLAPIKSTITKLQAVVCSDGRFRVMREALHRCDPPCIPYLGMYLTDLSFIEEGTPDFTPDGLLNFSKMRMIAHVIREIRHFQQTPYKIDHIPKVTSYLLDTSLLLDDDELYHKSLQIEPRSSRLSAPNTANV</sequence>
<dbReference type="AlphaFoldDB" id="A0A182MDQ8"/>
<reference evidence="5" key="1">
    <citation type="submission" date="2013-09" db="EMBL/GenBank/DDBJ databases">
        <title>The Genome Sequence of Anopheles culicifacies species A.</title>
        <authorList>
            <consortium name="The Broad Institute Genomics Platform"/>
            <person name="Neafsey D.E."/>
            <person name="Besansky N."/>
            <person name="Howell P."/>
            <person name="Walton C."/>
            <person name="Young S.K."/>
            <person name="Zeng Q."/>
            <person name="Gargeya S."/>
            <person name="Fitzgerald M."/>
            <person name="Haas B."/>
            <person name="Abouelleil A."/>
            <person name="Allen A.W."/>
            <person name="Alvarado L."/>
            <person name="Arachchi H.M."/>
            <person name="Berlin A.M."/>
            <person name="Chapman S.B."/>
            <person name="Gainer-Dewar J."/>
            <person name="Goldberg J."/>
            <person name="Griggs A."/>
            <person name="Gujja S."/>
            <person name="Hansen M."/>
            <person name="Howarth C."/>
            <person name="Imamovic A."/>
            <person name="Ireland A."/>
            <person name="Larimer J."/>
            <person name="McCowan C."/>
            <person name="Murphy C."/>
            <person name="Pearson M."/>
            <person name="Poon T.W."/>
            <person name="Priest M."/>
            <person name="Roberts A."/>
            <person name="Saif S."/>
            <person name="Shea T."/>
            <person name="Sisk P."/>
            <person name="Sykes S."/>
            <person name="Wortman J."/>
            <person name="Nusbaum C."/>
            <person name="Birren B."/>
        </authorList>
    </citation>
    <scope>NUCLEOTIDE SEQUENCE [LARGE SCALE GENOMIC DNA]</scope>
    <source>
        <strain evidence="5">A-37</strain>
    </source>
</reference>
<dbReference type="Proteomes" id="UP000075883">
    <property type="component" value="Unassembled WGS sequence"/>
</dbReference>
<dbReference type="GO" id="GO:0007265">
    <property type="term" value="P:Ras protein signal transduction"/>
    <property type="evidence" value="ECO:0007669"/>
    <property type="project" value="TreeGrafter"/>
</dbReference>
<dbReference type="PANTHER" id="PTHR23113:SF99">
    <property type="entry name" value="RASGEF DOMAIN-CONTAINING PROTEIN"/>
    <property type="match status" value="1"/>
</dbReference>
<evidence type="ECO:0000313" key="5">
    <source>
        <dbReference type="Proteomes" id="UP000075883"/>
    </source>
</evidence>
<evidence type="ECO:0000256" key="1">
    <source>
        <dbReference type="ARBA" id="ARBA00022658"/>
    </source>
</evidence>
<dbReference type="STRING" id="139723.A0A182MDQ8"/>
<dbReference type="EMBL" id="AXCM01012127">
    <property type="status" value="NOT_ANNOTATED_CDS"/>
    <property type="molecule type" value="Genomic_DNA"/>
</dbReference>
<evidence type="ECO:0000313" key="4">
    <source>
        <dbReference type="EnsemblMetazoa" id="ACUA015762-PA"/>
    </source>
</evidence>
<dbReference type="GO" id="GO:0005886">
    <property type="term" value="C:plasma membrane"/>
    <property type="evidence" value="ECO:0007669"/>
    <property type="project" value="TreeGrafter"/>
</dbReference>
<dbReference type="Pfam" id="PF00617">
    <property type="entry name" value="RasGEF"/>
    <property type="match status" value="1"/>
</dbReference>
<keyword evidence="5" id="KW-1185">Reference proteome</keyword>
<dbReference type="PANTHER" id="PTHR23113">
    <property type="entry name" value="GUANINE NUCLEOTIDE EXCHANGE FACTOR"/>
    <property type="match status" value="1"/>
</dbReference>
<accession>A0A182MDQ8</accession>
<dbReference type="InterPro" id="IPR023578">
    <property type="entry name" value="Ras_GEF_dom_sf"/>
</dbReference>
<protein>
    <recommendedName>
        <fullName evidence="3">Ras-GEF domain-containing protein</fullName>
    </recommendedName>
</protein>
<dbReference type="SMART" id="SM00147">
    <property type="entry name" value="RasGEF"/>
    <property type="match status" value="1"/>
</dbReference>
<evidence type="ECO:0000256" key="2">
    <source>
        <dbReference type="PROSITE-ProRule" id="PRU00168"/>
    </source>
</evidence>
<keyword evidence="1 2" id="KW-0344">Guanine-nucleotide releasing factor</keyword>
<dbReference type="Gene3D" id="1.10.840.10">
    <property type="entry name" value="Ras guanine-nucleotide exchange factors catalytic domain"/>
    <property type="match status" value="1"/>
</dbReference>
<proteinExistence type="predicted"/>
<reference evidence="4" key="2">
    <citation type="submission" date="2020-05" db="UniProtKB">
        <authorList>
            <consortium name="EnsemblMetazoa"/>
        </authorList>
    </citation>
    <scope>IDENTIFICATION</scope>
    <source>
        <strain evidence="4">A-37</strain>
    </source>
</reference>
<dbReference type="PROSITE" id="PS50009">
    <property type="entry name" value="RASGEF_CAT"/>
    <property type="match status" value="1"/>
</dbReference>
<dbReference type="PROSITE" id="PS00720">
    <property type="entry name" value="RASGEF"/>
    <property type="match status" value="1"/>
</dbReference>
<dbReference type="SUPFAM" id="SSF48366">
    <property type="entry name" value="Ras GEF"/>
    <property type="match status" value="1"/>
</dbReference>
<evidence type="ECO:0000259" key="3">
    <source>
        <dbReference type="PROSITE" id="PS50009"/>
    </source>
</evidence>